<comment type="caution">
    <text evidence="1">The sequence shown here is derived from an EMBL/GenBank/DDBJ whole genome shotgun (WGS) entry which is preliminary data.</text>
</comment>
<feature type="non-terminal residue" evidence="1">
    <location>
        <position position="8"/>
    </location>
</feature>
<sequence>MGGQIWYW</sequence>
<proteinExistence type="predicted"/>
<accession>A0A5J4TVU6</accession>
<organism evidence="1 2">
    <name type="scientific">Streblomastix strix</name>
    <dbReference type="NCBI Taxonomy" id="222440"/>
    <lineage>
        <taxon>Eukaryota</taxon>
        <taxon>Metamonada</taxon>
        <taxon>Preaxostyla</taxon>
        <taxon>Oxymonadida</taxon>
        <taxon>Streblomastigidae</taxon>
        <taxon>Streblomastix</taxon>
    </lineage>
</organism>
<dbReference type="EMBL" id="SNRW01024579">
    <property type="protein sequence ID" value="KAA6362160.1"/>
    <property type="molecule type" value="Genomic_DNA"/>
</dbReference>
<protein>
    <submittedName>
        <fullName evidence="1">Uncharacterized protein</fullName>
    </submittedName>
</protein>
<evidence type="ECO:0000313" key="1">
    <source>
        <dbReference type="EMBL" id="KAA6362160.1"/>
    </source>
</evidence>
<name>A0A5J4TVU6_9EUKA</name>
<reference evidence="1 2" key="1">
    <citation type="submission" date="2019-03" db="EMBL/GenBank/DDBJ databases">
        <title>Single cell metagenomics reveals metabolic interactions within the superorganism composed of flagellate Streblomastix strix and complex community of Bacteroidetes bacteria on its surface.</title>
        <authorList>
            <person name="Treitli S.C."/>
            <person name="Kolisko M."/>
            <person name="Husnik F."/>
            <person name="Keeling P."/>
            <person name="Hampl V."/>
        </authorList>
    </citation>
    <scope>NUCLEOTIDE SEQUENCE [LARGE SCALE GENOMIC DNA]</scope>
    <source>
        <strain evidence="1">ST1C</strain>
    </source>
</reference>
<evidence type="ECO:0000313" key="2">
    <source>
        <dbReference type="Proteomes" id="UP000324800"/>
    </source>
</evidence>
<gene>
    <name evidence="1" type="ORF">EZS28_042312</name>
</gene>
<dbReference type="Proteomes" id="UP000324800">
    <property type="component" value="Unassembled WGS sequence"/>
</dbReference>